<keyword evidence="2" id="KW-1185">Reference proteome</keyword>
<gene>
    <name evidence="1" type="ORF">N8I74_10955</name>
</gene>
<reference evidence="1" key="1">
    <citation type="submission" date="2022-10" db="EMBL/GenBank/DDBJ databases">
        <title>Chitiniphilus purpureus sp. nov., a novel chitin-degrading bacterium isolated from crawfish pond sediment.</title>
        <authorList>
            <person name="Li K."/>
        </authorList>
    </citation>
    <scope>NUCLEOTIDE SEQUENCE</scope>
    <source>
        <strain evidence="1">CD1</strain>
    </source>
</reference>
<dbReference type="EMBL" id="CP106753">
    <property type="protein sequence ID" value="UXY13841.1"/>
    <property type="molecule type" value="Genomic_DNA"/>
</dbReference>
<protein>
    <submittedName>
        <fullName evidence="1">Uncharacterized protein</fullName>
    </submittedName>
</protein>
<name>A0ABY6DK69_9NEIS</name>
<dbReference type="Proteomes" id="UP001061302">
    <property type="component" value="Chromosome"/>
</dbReference>
<dbReference type="RefSeq" id="WP_263123114.1">
    <property type="nucleotide sequence ID" value="NZ_CP106753.1"/>
</dbReference>
<sequence length="135" mass="14090">MNFAERLLASLHPEQPALSGLFVGHRNRLVGAGLGVLPIVTGSGSFCSDNLGRFTIDNGTGMNNDSLEVLNIVQQVLRQFMLAVAAGNQSNLGDIGDVLEAAAARESLDPMARRMLADLASGAHGLHAAGIAKKQ</sequence>
<evidence type="ECO:0000313" key="1">
    <source>
        <dbReference type="EMBL" id="UXY13841.1"/>
    </source>
</evidence>
<evidence type="ECO:0000313" key="2">
    <source>
        <dbReference type="Proteomes" id="UP001061302"/>
    </source>
</evidence>
<organism evidence="1 2">
    <name type="scientific">Chitiniphilus purpureus</name>
    <dbReference type="NCBI Taxonomy" id="2981137"/>
    <lineage>
        <taxon>Bacteria</taxon>
        <taxon>Pseudomonadati</taxon>
        <taxon>Pseudomonadota</taxon>
        <taxon>Betaproteobacteria</taxon>
        <taxon>Neisseriales</taxon>
        <taxon>Chitinibacteraceae</taxon>
        <taxon>Chitiniphilus</taxon>
    </lineage>
</organism>
<proteinExistence type="predicted"/>
<accession>A0ABY6DK69</accession>